<evidence type="ECO:0000256" key="12">
    <source>
        <dbReference type="RuleBase" id="RU361120"/>
    </source>
</evidence>
<evidence type="ECO:0000256" key="8">
    <source>
        <dbReference type="ARBA" id="ARBA00023180"/>
    </source>
</evidence>
<name>A0AAN7ER37_QUERU</name>
<dbReference type="GO" id="GO:0048046">
    <property type="term" value="C:apoplast"/>
    <property type="evidence" value="ECO:0007669"/>
    <property type="project" value="UniProtKB-SubCell"/>
</dbReference>
<dbReference type="EC" id="2.4.1.207" evidence="12"/>
<dbReference type="GO" id="GO:0016762">
    <property type="term" value="F:xyloglucan:xyloglucosyl transferase activity"/>
    <property type="evidence" value="ECO:0007669"/>
    <property type="project" value="UniProtKB-EC"/>
</dbReference>
<feature type="domain" description="GH16" evidence="13">
    <location>
        <begin position="23"/>
        <end position="217"/>
    </location>
</feature>
<keyword evidence="6 12" id="KW-0378">Hydrolase</keyword>
<evidence type="ECO:0000256" key="11">
    <source>
        <dbReference type="PIRSR" id="PIRSR005604-2"/>
    </source>
</evidence>
<dbReference type="InterPro" id="IPR044791">
    <property type="entry name" value="Beta-glucanase/XTH"/>
</dbReference>
<dbReference type="FunFam" id="2.60.120.200:FF:000025">
    <property type="entry name" value="Xyloglucan endotransglucosylase/hydrolase"/>
    <property type="match status" value="1"/>
</dbReference>
<dbReference type="Gene3D" id="2.60.120.200">
    <property type="match status" value="1"/>
</dbReference>
<reference evidence="14 15" key="1">
    <citation type="journal article" date="2023" name="G3 (Bethesda)">
        <title>A haplotype-resolved chromosome-scale genome for Quercus rubra L. provides insights into the genetics of adaptive traits for red oak species.</title>
        <authorList>
            <person name="Kapoor B."/>
            <person name="Jenkins J."/>
            <person name="Schmutz J."/>
            <person name="Zhebentyayeva T."/>
            <person name="Kuelheim C."/>
            <person name="Coggeshall M."/>
            <person name="Heim C."/>
            <person name="Lasky J.R."/>
            <person name="Leites L."/>
            <person name="Islam-Faridi N."/>
            <person name="Romero-Severson J."/>
            <person name="DeLeo V.L."/>
            <person name="Lucas S.M."/>
            <person name="Lazic D."/>
            <person name="Gailing O."/>
            <person name="Carlson J."/>
            <person name="Staton M."/>
        </authorList>
    </citation>
    <scope>NUCLEOTIDE SEQUENCE [LARGE SCALE GENOMIC DNA]</scope>
    <source>
        <strain evidence="14">Pseudo-F2</strain>
    </source>
</reference>
<keyword evidence="4 12" id="KW-0808">Transferase</keyword>
<comment type="PTM">
    <text evidence="12">Contains at least one intrachain disulfide bond essential for its enzymatic activity.</text>
</comment>
<feature type="chain" id="PRO_5042673720" description="Xyloglucan endotransglucosylase/hydrolase" evidence="12">
    <location>
        <begin position="27"/>
        <end position="292"/>
    </location>
</feature>
<evidence type="ECO:0000259" key="13">
    <source>
        <dbReference type="PROSITE" id="PS51762"/>
    </source>
</evidence>
<evidence type="ECO:0000256" key="7">
    <source>
        <dbReference type="ARBA" id="ARBA00023157"/>
    </source>
</evidence>
<dbReference type="InterPro" id="IPR010713">
    <property type="entry name" value="XET_C"/>
</dbReference>
<comment type="similarity">
    <text evidence="12">Belongs to the glycosyl hydrolase 16 family.</text>
</comment>
<evidence type="ECO:0000256" key="5">
    <source>
        <dbReference type="ARBA" id="ARBA00022729"/>
    </source>
</evidence>
<evidence type="ECO:0000256" key="4">
    <source>
        <dbReference type="ARBA" id="ARBA00022679"/>
    </source>
</evidence>
<comment type="subcellular location">
    <subcellularLocation>
        <location evidence="12">Secreted</location>
        <location evidence="12">Cell wall</location>
    </subcellularLocation>
    <subcellularLocation>
        <location evidence="12">Secreted</location>
        <location evidence="12">Extracellular space</location>
        <location evidence="12">Apoplast</location>
    </subcellularLocation>
</comment>
<dbReference type="InterPro" id="IPR000757">
    <property type="entry name" value="Beta-glucanase-like"/>
</dbReference>
<proteinExistence type="inferred from homology"/>
<dbReference type="PROSITE" id="PS51762">
    <property type="entry name" value="GH16_2"/>
    <property type="match status" value="1"/>
</dbReference>
<organism evidence="14 15">
    <name type="scientific">Quercus rubra</name>
    <name type="common">Northern red oak</name>
    <name type="synonym">Quercus borealis</name>
    <dbReference type="NCBI Taxonomy" id="3512"/>
    <lineage>
        <taxon>Eukaryota</taxon>
        <taxon>Viridiplantae</taxon>
        <taxon>Streptophyta</taxon>
        <taxon>Embryophyta</taxon>
        <taxon>Tracheophyta</taxon>
        <taxon>Spermatophyta</taxon>
        <taxon>Magnoliopsida</taxon>
        <taxon>eudicotyledons</taxon>
        <taxon>Gunneridae</taxon>
        <taxon>Pentapetalae</taxon>
        <taxon>rosids</taxon>
        <taxon>fabids</taxon>
        <taxon>Fagales</taxon>
        <taxon>Fagaceae</taxon>
        <taxon>Quercus</taxon>
    </lineage>
</organism>
<evidence type="ECO:0000256" key="2">
    <source>
        <dbReference type="ARBA" id="ARBA00022523"/>
    </source>
</evidence>
<keyword evidence="15" id="KW-1185">Reference proteome</keyword>
<keyword evidence="3 12" id="KW-0964">Secreted</keyword>
<dbReference type="Pfam" id="PF00722">
    <property type="entry name" value="Glyco_hydro_16"/>
    <property type="match status" value="1"/>
</dbReference>
<dbReference type="PIRSF" id="PIRSF005604">
    <property type="entry name" value="XET"/>
    <property type="match status" value="1"/>
</dbReference>
<dbReference type="SUPFAM" id="SSF49899">
    <property type="entry name" value="Concanavalin A-like lectins/glucanases"/>
    <property type="match status" value="1"/>
</dbReference>
<dbReference type="GO" id="GO:0010411">
    <property type="term" value="P:xyloglucan metabolic process"/>
    <property type="evidence" value="ECO:0007669"/>
    <property type="project" value="InterPro"/>
</dbReference>
<dbReference type="EMBL" id="JAXUIC010000008">
    <property type="protein sequence ID" value="KAK4577932.1"/>
    <property type="molecule type" value="Genomic_DNA"/>
</dbReference>
<keyword evidence="12" id="KW-0961">Cell wall biogenesis/degradation</keyword>
<dbReference type="AlphaFoldDB" id="A0AAN7ER37"/>
<evidence type="ECO:0000313" key="15">
    <source>
        <dbReference type="Proteomes" id="UP001324115"/>
    </source>
</evidence>
<keyword evidence="1 12" id="KW-0134">Cell wall</keyword>
<dbReference type="InterPro" id="IPR016455">
    <property type="entry name" value="XTH"/>
</dbReference>
<keyword evidence="7" id="KW-1015">Disulfide bond</keyword>
<comment type="function">
    <text evidence="12">Catalyzes xyloglucan endohydrolysis (XEH) and/or endotransglycosylation (XET). Cleaves and religates xyloglucan polymers, an essential constituent of the primary cell wall, and thereby participates in cell wall construction of growing tissues.</text>
</comment>
<dbReference type="InterPro" id="IPR013320">
    <property type="entry name" value="ConA-like_dom_sf"/>
</dbReference>
<evidence type="ECO:0000256" key="1">
    <source>
        <dbReference type="ARBA" id="ARBA00022512"/>
    </source>
</evidence>
<keyword evidence="2 12" id="KW-0052">Apoplast</keyword>
<evidence type="ECO:0000256" key="9">
    <source>
        <dbReference type="ARBA" id="ARBA00023295"/>
    </source>
</evidence>
<accession>A0AAN7ER37</accession>
<gene>
    <name evidence="14" type="ORF">RGQ29_028180</name>
</gene>
<feature type="glycosylation site" description="N-linked (GlcNAc...) asparagine" evidence="11">
    <location>
        <position position="111"/>
    </location>
</feature>
<dbReference type="Pfam" id="PF06955">
    <property type="entry name" value="XET_C"/>
    <property type="match status" value="1"/>
</dbReference>
<protein>
    <recommendedName>
        <fullName evidence="12">Xyloglucan endotransglucosylase/hydrolase</fullName>
        <ecNumber evidence="12">2.4.1.207</ecNumber>
    </recommendedName>
</protein>
<dbReference type="PROSITE" id="PS01034">
    <property type="entry name" value="GH16_1"/>
    <property type="match status" value="1"/>
</dbReference>
<dbReference type="InterPro" id="IPR008263">
    <property type="entry name" value="GH16_AS"/>
</dbReference>
<evidence type="ECO:0000256" key="10">
    <source>
        <dbReference type="PIRSR" id="PIRSR005604-1"/>
    </source>
</evidence>
<keyword evidence="8" id="KW-0325">Glycoprotein</keyword>
<sequence>MSSSSLQVVMLLLALFSLSALVAASAGNFGQDFDITWGNDHVKMLDGGQFLTLSLDNSSGSAFQSKNEYLFGRIDMQIKLVSGNSAGTVTTYYLSSQGPNHDEIDFEFLGNLSGDPYIVHTNVFTHGEGNREQQFYLWFDPTKAFHTYSFIWNSQVIMFLVDNIPIRVFNNLKSLGVPFPNSQPMRIYSSLWNADDWATRGGLVKTDWTKAPFIASYKNFEANACIWSSGSSSCVYNSNSLQTNTWQDEALDATGRRRIRWVQKKYMIYNYCTDLKRFPQGLPPECKRSKLR</sequence>
<keyword evidence="5 12" id="KW-0732">Signal</keyword>
<keyword evidence="9 12" id="KW-0326">Glycosidase</keyword>
<evidence type="ECO:0000313" key="14">
    <source>
        <dbReference type="EMBL" id="KAK4577932.1"/>
    </source>
</evidence>
<feature type="active site" description="Proton donor" evidence="10">
    <location>
        <position position="107"/>
    </location>
</feature>
<feature type="active site" description="Nucleophile" evidence="10">
    <location>
        <position position="103"/>
    </location>
</feature>
<evidence type="ECO:0000256" key="6">
    <source>
        <dbReference type="ARBA" id="ARBA00022801"/>
    </source>
</evidence>
<dbReference type="CDD" id="cd02176">
    <property type="entry name" value="GH16_XET"/>
    <property type="match status" value="1"/>
</dbReference>
<dbReference type="GO" id="GO:0004553">
    <property type="term" value="F:hydrolase activity, hydrolyzing O-glycosyl compounds"/>
    <property type="evidence" value="ECO:0007669"/>
    <property type="project" value="InterPro"/>
</dbReference>
<comment type="caution">
    <text evidence="14">The sequence shown here is derived from an EMBL/GenBank/DDBJ whole genome shotgun (WGS) entry which is preliminary data.</text>
</comment>
<dbReference type="PRINTS" id="PR00737">
    <property type="entry name" value="GLHYDRLASE16"/>
</dbReference>
<dbReference type="Proteomes" id="UP001324115">
    <property type="component" value="Unassembled WGS sequence"/>
</dbReference>
<dbReference type="InterPro" id="IPR008264">
    <property type="entry name" value="Beta_glucanase"/>
</dbReference>
<dbReference type="GO" id="GO:0042546">
    <property type="term" value="P:cell wall biogenesis"/>
    <property type="evidence" value="ECO:0007669"/>
    <property type="project" value="InterPro"/>
</dbReference>
<dbReference type="PANTHER" id="PTHR31062">
    <property type="entry name" value="XYLOGLUCAN ENDOTRANSGLUCOSYLASE/HYDROLASE PROTEIN 8-RELATED"/>
    <property type="match status" value="1"/>
</dbReference>
<feature type="signal peptide" evidence="12">
    <location>
        <begin position="1"/>
        <end position="26"/>
    </location>
</feature>
<evidence type="ECO:0000256" key="3">
    <source>
        <dbReference type="ARBA" id="ARBA00022525"/>
    </source>
</evidence>
<dbReference type="GO" id="GO:0071555">
    <property type="term" value="P:cell wall organization"/>
    <property type="evidence" value="ECO:0007669"/>
    <property type="project" value="UniProtKB-KW"/>
</dbReference>